<dbReference type="RefSeq" id="WP_106988987.1">
    <property type="nucleotide sequence ID" value="NZ_KZ679084.1"/>
</dbReference>
<dbReference type="PROSITE" id="PS50198">
    <property type="entry name" value="PPIC_PPIASE_2"/>
    <property type="match status" value="1"/>
</dbReference>
<keyword evidence="3" id="KW-0997">Cell inner membrane</keyword>
<evidence type="ECO:0000256" key="3">
    <source>
        <dbReference type="ARBA" id="ARBA00022519"/>
    </source>
</evidence>
<dbReference type="InterPro" id="IPR046357">
    <property type="entry name" value="PPIase_dom_sf"/>
</dbReference>
<dbReference type="Gene3D" id="1.10.4030.10">
    <property type="entry name" value="Porin chaperone SurA, peptide-binding domain"/>
    <property type="match status" value="1"/>
</dbReference>
<evidence type="ECO:0000256" key="4">
    <source>
        <dbReference type="ARBA" id="ARBA00022692"/>
    </source>
</evidence>
<dbReference type="Gene3D" id="3.10.50.40">
    <property type="match status" value="1"/>
</dbReference>
<feature type="transmembrane region" description="Helical" evidence="12">
    <location>
        <begin position="12"/>
        <end position="30"/>
    </location>
</feature>
<comment type="similarity">
    <text evidence="8">Belongs to the PpiD chaperone family.</text>
</comment>
<dbReference type="PANTHER" id="PTHR47529:SF1">
    <property type="entry name" value="PERIPLASMIC CHAPERONE PPID"/>
    <property type="match status" value="1"/>
</dbReference>
<dbReference type="InterPro" id="IPR000297">
    <property type="entry name" value="PPIase_PpiC"/>
</dbReference>
<evidence type="ECO:0000256" key="8">
    <source>
        <dbReference type="ARBA" id="ARBA00038408"/>
    </source>
</evidence>
<keyword evidence="11" id="KW-0697">Rotamase</keyword>
<evidence type="ECO:0000313" key="15">
    <source>
        <dbReference type="Proteomes" id="UP000241736"/>
    </source>
</evidence>
<keyword evidence="4 12" id="KW-0812">Transmembrane</keyword>
<dbReference type="SUPFAM" id="SSF109998">
    <property type="entry name" value="Triger factor/SurA peptide-binding domain-like"/>
    <property type="match status" value="1"/>
</dbReference>
<evidence type="ECO:0000259" key="13">
    <source>
        <dbReference type="PROSITE" id="PS50198"/>
    </source>
</evidence>
<evidence type="ECO:0000256" key="9">
    <source>
        <dbReference type="ARBA" id="ARBA00040743"/>
    </source>
</evidence>
<evidence type="ECO:0000256" key="6">
    <source>
        <dbReference type="ARBA" id="ARBA00023136"/>
    </source>
</evidence>
<sequence length="646" mass="70638">MLQRIRDKSSGWMAFTVLGLVIVTMAFFGIESYFAPKIETYSAKIQGPAKFWIWGKTSREIGQDQFQRRFEQVRQLERARQGDAFDPLAFESADNRRRVLDEMIDEEVLALFAEREGITIGEAEVAAELKQMDEFQVNGAYSADQYRLGLAARGMSHGQFIASVRADMASRLVPTQILATGLATDAELDEFLRLSRQVRDLALIDLPTPSAPEAPDDAALQAWYEANAARYRSPEQVAIEYVEIDASLLDVPTVVDEQTLRARYEEQRGRYVTDPVRTAAHILVAAPANADAATDQAARERAEALAEQARAPGADFAALAREHSEDLGSKADGGLLGPIEPGLFEGPFQDALFALDQPGQVAGPVRTPDGWHVIQLADITAGSGRSFEEVRGEIEAEYLATERDRRFSDLSNTLIERIYRDPTSLAPAAEATGLEVKRTALFERGNGEGIAAIPEVRAAAFADNQRIERQVSDAVEIGPGQVVVLQVVEVVPEAQIPLEQVRERVRAELVADTLSKASEAQAEALLERARAGESFEVLASEVGRTVAELPGITRQAPVPPALIDEAFRLPVPGGDAPSVGMVRLGPDRHALVQVLKVSDGELEGLDEATRDQLLGQVAQARAVVEREAFVRALRRQFTVTVAEDRL</sequence>
<evidence type="ECO:0000256" key="5">
    <source>
        <dbReference type="ARBA" id="ARBA00022989"/>
    </source>
</evidence>
<accession>A0A2P6MC57</accession>
<evidence type="ECO:0000256" key="10">
    <source>
        <dbReference type="ARBA" id="ARBA00042775"/>
    </source>
</evidence>
<dbReference type="PANTHER" id="PTHR47529">
    <property type="entry name" value="PEPTIDYL-PROLYL CIS-TRANS ISOMERASE D"/>
    <property type="match status" value="1"/>
</dbReference>
<comment type="caution">
    <text evidence="14">The sequence shown here is derived from an EMBL/GenBank/DDBJ whole genome shotgun (WGS) entry which is preliminary data.</text>
</comment>
<dbReference type="PROSITE" id="PS01096">
    <property type="entry name" value="PPIC_PPIASE_1"/>
    <property type="match status" value="1"/>
</dbReference>
<evidence type="ECO:0000313" key="14">
    <source>
        <dbReference type="EMBL" id="PRH83598.1"/>
    </source>
</evidence>
<dbReference type="GO" id="GO:0003755">
    <property type="term" value="F:peptidyl-prolyl cis-trans isomerase activity"/>
    <property type="evidence" value="ECO:0007669"/>
    <property type="project" value="UniProtKB-KW"/>
</dbReference>
<keyword evidence="5 12" id="KW-1133">Transmembrane helix</keyword>
<comment type="subcellular location">
    <subcellularLocation>
        <location evidence="1">Cell inner membrane</location>
        <topology evidence="1">Single-pass type II membrane protein</topology>
        <orientation evidence="1">Periplasmic side</orientation>
    </subcellularLocation>
</comment>
<dbReference type="EMBL" id="PVLF01000001">
    <property type="protein sequence ID" value="PRH83598.1"/>
    <property type="molecule type" value="Genomic_DNA"/>
</dbReference>
<evidence type="ECO:0000256" key="11">
    <source>
        <dbReference type="PROSITE-ProRule" id="PRU00278"/>
    </source>
</evidence>
<gene>
    <name evidence="14" type="ORF">C6N40_00115</name>
</gene>
<dbReference type="Proteomes" id="UP000241736">
    <property type="component" value="Unassembled WGS sequence"/>
</dbReference>
<dbReference type="OrthoDB" id="9812372at2"/>
<keyword evidence="11 14" id="KW-0413">Isomerase</keyword>
<organism evidence="14 15">
    <name type="scientific">Arenimonas caeni</name>
    <dbReference type="NCBI Taxonomy" id="2058085"/>
    <lineage>
        <taxon>Bacteria</taxon>
        <taxon>Pseudomonadati</taxon>
        <taxon>Pseudomonadota</taxon>
        <taxon>Gammaproteobacteria</taxon>
        <taxon>Lysobacterales</taxon>
        <taxon>Lysobacteraceae</taxon>
        <taxon>Arenimonas</taxon>
    </lineage>
</organism>
<evidence type="ECO:0000256" key="1">
    <source>
        <dbReference type="ARBA" id="ARBA00004382"/>
    </source>
</evidence>
<protein>
    <recommendedName>
        <fullName evidence="9">Periplasmic chaperone PpiD</fullName>
    </recommendedName>
    <alternativeName>
        <fullName evidence="10">Periplasmic folding chaperone</fullName>
    </alternativeName>
</protein>
<dbReference type="Pfam" id="PF00639">
    <property type="entry name" value="Rotamase"/>
    <property type="match status" value="1"/>
</dbReference>
<keyword evidence="2" id="KW-1003">Cell membrane</keyword>
<reference evidence="14 15" key="1">
    <citation type="submission" date="2018-03" db="EMBL/GenBank/DDBJ databases">
        <title>Arenimonas caeni sp. nov., isolated from activated sludge.</title>
        <authorList>
            <person name="Liu H."/>
        </authorList>
    </citation>
    <scope>NUCLEOTIDE SEQUENCE [LARGE SCALE GENOMIC DNA]</scope>
    <source>
        <strain evidence="15">z29</strain>
    </source>
</reference>
<keyword evidence="6 12" id="KW-0472">Membrane</keyword>
<feature type="domain" description="PpiC" evidence="13">
    <location>
        <begin position="274"/>
        <end position="378"/>
    </location>
</feature>
<name>A0A2P6MC57_9GAMM</name>
<dbReference type="GO" id="GO:0005886">
    <property type="term" value="C:plasma membrane"/>
    <property type="evidence" value="ECO:0007669"/>
    <property type="project" value="UniProtKB-SubCell"/>
</dbReference>
<evidence type="ECO:0000256" key="2">
    <source>
        <dbReference type="ARBA" id="ARBA00022475"/>
    </source>
</evidence>
<dbReference type="Pfam" id="PF13624">
    <property type="entry name" value="SurA_N_3"/>
    <property type="match status" value="1"/>
</dbReference>
<dbReference type="InterPro" id="IPR023058">
    <property type="entry name" value="PPIase_PpiC_CS"/>
</dbReference>
<keyword evidence="15" id="KW-1185">Reference proteome</keyword>
<proteinExistence type="inferred from homology"/>
<dbReference type="SUPFAM" id="SSF54534">
    <property type="entry name" value="FKBP-like"/>
    <property type="match status" value="1"/>
</dbReference>
<dbReference type="InterPro" id="IPR027304">
    <property type="entry name" value="Trigger_fact/SurA_dom_sf"/>
</dbReference>
<dbReference type="AlphaFoldDB" id="A0A2P6MC57"/>
<evidence type="ECO:0000256" key="12">
    <source>
        <dbReference type="SAM" id="Phobius"/>
    </source>
</evidence>
<dbReference type="InterPro" id="IPR052029">
    <property type="entry name" value="PpiD_chaperone"/>
</dbReference>
<evidence type="ECO:0000256" key="7">
    <source>
        <dbReference type="ARBA" id="ARBA00023186"/>
    </source>
</evidence>
<keyword evidence="7" id="KW-0143">Chaperone</keyword>